<dbReference type="SMART" id="SM00320">
    <property type="entry name" value="WD40"/>
    <property type="match status" value="3"/>
</dbReference>
<sequence>MNHELKFNILGLEKSIFNKDIENLQKQILDSIPKSLQHACLYWAEYYSGVNVNDETSINCLMEFLQEHLLHWLETLSILTATHQAGPLLRIAEISIQQSHSQISQTLNEGCRLVDLFYLPIGESCTGLYSTILTFCPKECRLAGLYKKKYQHNIQVKEGGLRDWPKNLSILQGHQSSVTSVGFSLDGTKIVSGSWDNTVRLLWDACTGQSLGQPLEGHQQRVTSVGFSPDGTKIVSGSWDNTVRLWDACTGQSLGQPLEGHQDGVTSVGFSSDGTKIVSGSLDRTVKSWDPNIAAGPLVQLSQLFHKTSWRFDIDSGWIYTIFLQTDVKVPIAWVPEDLRSGLHTPLTQCVFGAYQTVLDFSNYLPWEKWTF</sequence>
<keyword evidence="1 3" id="KW-0853">WD repeat</keyword>
<dbReference type="OrthoDB" id="538223at2759"/>
<dbReference type="HOGENOM" id="CLU_000288_57_19_1"/>
<dbReference type="InterPro" id="IPR036322">
    <property type="entry name" value="WD40_repeat_dom_sf"/>
</dbReference>
<protein>
    <submittedName>
        <fullName evidence="4">Unplaced genomic scaffold SPHSTscaffold_313, whole genome shotgun sequence</fullName>
    </submittedName>
</protein>
<dbReference type="AlphaFoldDB" id="A0A0C9UL93"/>
<dbReference type="SUPFAM" id="SSF50978">
    <property type="entry name" value="WD40 repeat-like"/>
    <property type="match status" value="1"/>
</dbReference>
<keyword evidence="5" id="KW-1185">Reference proteome</keyword>
<dbReference type="Pfam" id="PF00400">
    <property type="entry name" value="WD40"/>
    <property type="match status" value="3"/>
</dbReference>
<dbReference type="PROSITE" id="PS50082">
    <property type="entry name" value="WD_REPEATS_2"/>
    <property type="match status" value="3"/>
</dbReference>
<dbReference type="PANTHER" id="PTHR22847">
    <property type="entry name" value="WD40 REPEAT PROTEIN"/>
    <property type="match status" value="1"/>
</dbReference>
<gene>
    <name evidence="4" type="ORF">M422DRAFT_192788</name>
</gene>
<dbReference type="PRINTS" id="PR00320">
    <property type="entry name" value="GPROTEINBRPT"/>
</dbReference>
<accession>A0A0C9UL93</accession>
<dbReference type="InterPro" id="IPR020472">
    <property type="entry name" value="WD40_PAC1"/>
</dbReference>
<evidence type="ECO:0000313" key="4">
    <source>
        <dbReference type="EMBL" id="KIJ25995.1"/>
    </source>
</evidence>
<feature type="repeat" description="WD" evidence="3">
    <location>
        <begin position="171"/>
        <end position="201"/>
    </location>
</feature>
<dbReference type="Proteomes" id="UP000054279">
    <property type="component" value="Unassembled WGS sequence"/>
</dbReference>
<dbReference type="GO" id="GO:0005634">
    <property type="term" value="C:nucleus"/>
    <property type="evidence" value="ECO:0007669"/>
    <property type="project" value="TreeGrafter"/>
</dbReference>
<evidence type="ECO:0000256" key="1">
    <source>
        <dbReference type="ARBA" id="ARBA00022574"/>
    </source>
</evidence>
<evidence type="ECO:0000313" key="5">
    <source>
        <dbReference type="Proteomes" id="UP000054279"/>
    </source>
</evidence>
<reference evidence="4 5" key="1">
    <citation type="submission" date="2014-06" db="EMBL/GenBank/DDBJ databases">
        <title>Evolutionary Origins and Diversification of the Mycorrhizal Mutualists.</title>
        <authorList>
            <consortium name="DOE Joint Genome Institute"/>
            <consortium name="Mycorrhizal Genomics Consortium"/>
            <person name="Kohler A."/>
            <person name="Kuo A."/>
            <person name="Nagy L.G."/>
            <person name="Floudas D."/>
            <person name="Copeland A."/>
            <person name="Barry K.W."/>
            <person name="Cichocki N."/>
            <person name="Veneault-Fourrey C."/>
            <person name="LaButti K."/>
            <person name="Lindquist E.A."/>
            <person name="Lipzen A."/>
            <person name="Lundell T."/>
            <person name="Morin E."/>
            <person name="Murat C."/>
            <person name="Riley R."/>
            <person name="Ohm R."/>
            <person name="Sun H."/>
            <person name="Tunlid A."/>
            <person name="Henrissat B."/>
            <person name="Grigoriev I.V."/>
            <person name="Hibbett D.S."/>
            <person name="Martin F."/>
        </authorList>
    </citation>
    <scope>NUCLEOTIDE SEQUENCE [LARGE SCALE GENOMIC DNA]</scope>
    <source>
        <strain evidence="4 5">SS14</strain>
    </source>
</reference>
<dbReference type="InterPro" id="IPR015943">
    <property type="entry name" value="WD40/YVTN_repeat-like_dom_sf"/>
</dbReference>
<feature type="repeat" description="WD" evidence="3">
    <location>
        <begin position="258"/>
        <end position="290"/>
    </location>
</feature>
<dbReference type="Gene3D" id="2.130.10.10">
    <property type="entry name" value="YVTN repeat-like/Quinoprotein amine dehydrogenase"/>
    <property type="match status" value="1"/>
</dbReference>
<feature type="repeat" description="WD" evidence="3">
    <location>
        <begin position="215"/>
        <end position="256"/>
    </location>
</feature>
<proteinExistence type="predicted"/>
<organism evidence="4 5">
    <name type="scientific">Sphaerobolus stellatus (strain SS14)</name>
    <dbReference type="NCBI Taxonomy" id="990650"/>
    <lineage>
        <taxon>Eukaryota</taxon>
        <taxon>Fungi</taxon>
        <taxon>Dikarya</taxon>
        <taxon>Basidiomycota</taxon>
        <taxon>Agaricomycotina</taxon>
        <taxon>Agaricomycetes</taxon>
        <taxon>Phallomycetidae</taxon>
        <taxon>Geastrales</taxon>
        <taxon>Sphaerobolaceae</taxon>
        <taxon>Sphaerobolus</taxon>
    </lineage>
</organism>
<dbReference type="GO" id="GO:1990234">
    <property type="term" value="C:transferase complex"/>
    <property type="evidence" value="ECO:0007669"/>
    <property type="project" value="UniProtKB-ARBA"/>
</dbReference>
<evidence type="ECO:0000256" key="2">
    <source>
        <dbReference type="ARBA" id="ARBA00022737"/>
    </source>
</evidence>
<name>A0A0C9UL93_SPHS4</name>
<dbReference type="InterPro" id="IPR001680">
    <property type="entry name" value="WD40_rpt"/>
</dbReference>
<keyword evidence="2" id="KW-0677">Repeat</keyword>
<evidence type="ECO:0000256" key="3">
    <source>
        <dbReference type="PROSITE-ProRule" id="PRU00221"/>
    </source>
</evidence>
<dbReference type="PROSITE" id="PS50294">
    <property type="entry name" value="WD_REPEATS_REGION"/>
    <property type="match status" value="3"/>
</dbReference>
<dbReference type="EMBL" id="KN837388">
    <property type="protein sequence ID" value="KIJ25995.1"/>
    <property type="molecule type" value="Genomic_DNA"/>
</dbReference>
<dbReference type="PANTHER" id="PTHR22847:SF637">
    <property type="entry name" value="WD REPEAT DOMAIN 5B"/>
    <property type="match status" value="1"/>
</dbReference>